<proteinExistence type="predicted"/>
<dbReference type="Pfam" id="PF21916">
    <property type="entry name" value="mtd_2nd"/>
    <property type="match status" value="1"/>
</dbReference>
<dbReference type="InterPro" id="IPR016187">
    <property type="entry name" value="CTDL_fold"/>
</dbReference>
<evidence type="ECO:0000313" key="3">
    <source>
        <dbReference type="Proteomes" id="UP000639010"/>
    </source>
</evidence>
<gene>
    <name evidence="2" type="ORF">H4684_002316</name>
</gene>
<accession>A0ABR9H4M3</accession>
<dbReference type="Gene3D" id="3.90.1580.10">
    <property type="entry name" value="paralog of FGE (formylglycine-generating enzyme)"/>
    <property type="match status" value="1"/>
</dbReference>
<keyword evidence="3" id="KW-1185">Reference proteome</keyword>
<dbReference type="InterPro" id="IPR054114">
    <property type="entry name" value="Mtd_2nd"/>
</dbReference>
<reference evidence="2 3" key="1">
    <citation type="submission" date="2020-10" db="EMBL/GenBank/DDBJ databases">
        <title>Genomic Encyclopedia of Type Strains, Phase IV (KMG-IV): sequencing the most valuable type-strain genomes for metagenomic binning, comparative biology and taxonomic classification.</title>
        <authorList>
            <person name="Goeker M."/>
        </authorList>
    </citation>
    <scope>NUCLEOTIDE SEQUENCE [LARGE SCALE GENOMIC DNA]</scope>
    <source>
        <strain evidence="2 3">DSM 4194</strain>
    </source>
</reference>
<comment type="caution">
    <text evidence="2">The sequence shown here is derived from an EMBL/GenBank/DDBJ whole genome shotgun (WGS) entry which is preliminary data.</text>
</comment>
<dbReference type="SUPFAM" id="SSF141658">
    <property type="entry name" value="Bacteriophage trimeric proteins domain"/>
    <property type="match status" value="1"/>
</dbReference>
<dbReference type="Proteomes" id="UP000639010">
    <property type="component" value="Unassembled WGS sequence"/>
</dbReference>
<evidence type="ECO:0000259" key="1">
    <source>
        <dbReference type="Pfam" id="PF21916"/>
    </source>
</evidence>
<dbReference type="RefSeq" id="WP_192623831.1">
    <property type="nucleotide sequence ID" value="NZ_JADBGG010000016.1"/>
</dbReference>
<feature type="domain" description="Major tropism determinant second" evidence="1">
    <location>
        <begin position="43"/>
        <end position="125"/>
    </location>
</feature>
<sequence length="330" mass="35098">MLGSISKEPGGEVLSLPEGMVNIGGNGKGYLLRQALGWDPLAEGNNDGSFSSLTLGDDIYIYAVPDPSGVAAWLASKNSTYPVGQSAETSRKVGGFHVGRVRGIAYRYNTTYVPPVGIVPNSCWDLHHRPSCDPSGMVEVVPGRLWVDIYLNSEGPGTWPENIPVSRYGAALIRDNIYSRSDFHQLISNAGKRLPTVEEFLRYAEGAPQGSNSSNDTAWGHPSNTGPALAGAVAKAVSQYNVVDAAGNLWEWLDDHYDIGGTWAWSAAVVNVGQDAAIPRGSVNHASWRAFAGGGHWSIGVYCGARCLDTYAYPWAAGGVVGLRGVCDSL</sequence>
<dbReference type="EMBL" id="JADBGG010000016">
    <property type="protein sequence ID" value="MBE1425659.1"/>
    <property type="molecule type" value="Genomic_DNA"/>
</dbReference>
<protein>
    <recommendedName>
        <fullName evidence="1">Major tropism determinant second domain-containing protein</fullName>
    </recommendedName>
</protein>
<dbReference type="InterPro" id="IPR042095">
    <property type="entry name" value="SUMF_sf"/>
</dbReference>
<organism evidence="2 3">
    <name type="scientific">Desulfomicrobium macestii</name>
    <dbReference type="NCBI Taxonomy" id="90731"/>
    <lineage>
        <taxon>Bacteria</taxon>
        <taxon>Pseudomonadati</taxon>
        <taxon>Thermodesulfobacteriota</taxon>
        <taxon>Desulfovibrionia</taxon>
        <taxon>Desulfovibrionales</taxon>
        <taxon>Desulfomicrobiaceae</taxon>
        <taxon>Desulfomicrobium</taxon>
    </lineage>
</organism>
<name>A0ABR9H4M3_9BACT</name>
<dbReference type="Gene3D" id="2.80.20.10">
    <property type="entry name" value="Tail fiber receptor-binding protein"/>
    <property type="match status" value="1"/>
</dbReference>
<evidence type="ECO:0000313" key="2">
    <source>
        <dbReference type="EMBL" id="MBE1425659.1"/>
    </source>
</evidence>
<dbReference type="SUPFAM" id="SSF56436">
    <property type="entry name" value="C-type lectin-like"/>
    <property type="match status" value="1"/>
</dbReference>